<name>A0A1M7UKQ5_9BRAD</name>
<protein>
    <recommendedName>
        <fullName evidence="4">Ribbon-helix-helix protein, copG family</fullName>
    </recommendedName>
</protein>
<dbReference type="EMBL" id="LT670849">
    <property type="protein sequence ID" value="SHN83538.1"/>
    <property type="molecule type" value="Genomic_DNA"/>
</dbReference>
<accession>A0A1M7UKQ5</accession>
<dbReference type="OrthoDB" id="7916728at2"/>
<organism evidence="2 3">
    <name type="scientific">Bradyrhizobium erythrophlei</name>
    <dbReference type="NCBI Taxonomy" id="1437360"/>
    <lineage>
        <taxon>Bacteria</taxon>
        <taxon>Pseudomonadati</taxon>
        <taxon>Pseudomonadota</taxon>
        <taxon>Alphaproteobacteria</taxon>
        <taxon>Hyphomicrobiales</taxon>
        <taxon>Nitrobacteraceae</taxon>
        <taxon>Bradyrhizobium</taxon>
    </lineage>
</organism>
<evidence type="ECO:0000313" key="2">
    <source>
        <dbReference type="EMBL" id="SHN83538.1"/>
    </source>
</evidence>
<evidence type="ECO:0000256" key="1">
    <source>
        <dbReference type="SAM" id="MobiDB-lite"/>
    </source>
</evidence>
<keyword evidence="3" id="KW-1185">Reference proteome</keyword>
<evidence type="ECO:0000313" key="3">
    <source>
        <dbReference type="Proteomes" id="UP000184096"/>
    </source>
</evidence>
<evidence type="ECO:0008006" key="4">
    <source>
        <dbReference type="Google" id="ProtNLM"/>
    </source>
</evidence>
<gene>
    <name evidence="2" type="ORF">SAMN05444170_5542</name>
</gene>
<proteinExistence type="predicted"/>
<feature type="region of interest" description="Disordered" evidence="1">
    <location>
        <begin position="1"/>
        <end position="24"/>
    </location>
</feature>
<reference evidence="3" key="1">
    <citation type="submission" date="2016-11" db="EMBL/GenBank/DDBJ databases">
        <authorList>
            <person name="Varghese N."/>
            <person name="Submissions S."/>
        </authorList>
    </citation>
    <scope>NUCLEOTIDE SEQUENCE [LARGE SCALE GENOMIC DNA]</scope>
    <source>
        <strain evidence="3">GAS401</strain>
    </source>
</reference>
<dbReference type="AlphaFoldDB" id="A0A1M7UKQ5"/>
<dbReference type="RefSeq" id="WP_072822738.1">
    <property type="nucleotide sequence ID" value="NZ_LT670849.1"/>
</dbReference>
<dbReference type="Proteomes" id="UP000184096">
    <property type="component" value="Chromosome I"/>
</dbReference>
<sequence>MGKSIRDIPKKRRGRPSTGGRRGGVMVRLADDQFDALDRWIAKQDDQLSRPEAIRRLVELGLKAKK</sequence>